<evidence type="ECO:0000313" key="4">
    <source>
        <dbReference type="EMBL" id="KAK4183556.1"/>
    </source>
</evidence>
<evidence type="ECO:0000313" key="5">
    <source>
        <dbReference type="Proteomes" id="UP001302126"/>
    </source>
</evidence>
<evidence type="ECO:0000256" key="1">
    <source>
        <dbReference type="ARBA" id="ARBA00022450"/>
    </source>
</evidence>
<evidence type="ECO:0000259" key="3">
    <source>
        <dbReference type="PROSITE" id="PS50075"/>
    </source>
</evidence>
<proteinExistence type="predicted"/>
<organism evidence="4 5">
    <name type="scientific">Podospora australis</name>
    <dbReference type="NCBI Taxonomy" id="1536484"/>
    <lineage>
        <taxon>Eukaryota</taxon>
        <taxon>Fungi</taxon>
        <taxon>Dikarya</taxon>
        <taxon>Ascomycota</taxon>
        <taxon>Pezizomycotina</taxon>
        <taxon>Sordariomycetes</taxon>
        <taxon>Sordariomycetidae</taxon>
        <taxon>Sordariales</taxon>
        <taxon>Podosporaceae</taxon>
        <taxon>Podospora</taxon>
    </lineage>
</organism>
<dbReference type="InterPro" id="IPR000873">
    <property type="entry name" value="AMP-dep_synth/lig_dom"/>
</dbReference>
<dbReference type="PROSITE" id="PS00455">
    <property type="entry name" value="AMP_BINDING"/>
    <property type="match status" value="1"/>
</dbReference>
<evidence type="ECO:0000256" key="2">
    <source>
        <dbReference type="ARBA" id="ARBA00022553"/>
    </source>
</evidence>
<keyword evidence="2" id="KW-0597">Phosphoprotein</keyword>
<dbReference type="InterPro" id="IPR006162">
    <property type="entry name" value="Ppantetheine_attach_site"/>
</dbReference>
<dbReference type="SUPFAM" id="SSF47336">
    <property type="entry name" value="ACP-like"/>
    <property type="match status" value="1"/>
</dbReference>
<reference evidence="4" key="2">
    <citation type="submission" date="2023-05" db="EMBL/GenBank/DDBJ databases">
        <authorList>
            <consortium name="Lawrence Berkeley National Laboratory"/>
            <person name="Steindorff A."/>
            <person name="Hensen N."/>
            <person name="Bonometti L."/>
            <person name="Westerberg I."/>
            <person name="Brannstrom I.O."/>
            <person name="Guillou S."/>
            <person name="Cros-Aarteil S."/>
            <person name="Calhoun S."/>
            <person name="Haridas S."/>
            <person name="Kuo A."/>
            <person name="Mondo S."/>
            <person name="Pangilinan J."/>
            <person name="Riley R."/>
            <person name="Labutti K."/>
            <person name="Andreopoulos B."/>
            <person name="Lipzen A."/>
            <person name="Chen C."/>
            <person name="Yanf M."/>
            <person name="Daum C."/>
            <person name="Ng V."/>
            <person name="Clum A."/>
            <person name="Ohm R."/>
            <person name="Martin F."/>
            <person name="Silar P."/>
            <person name="Natvig D."/>
            <person name="Lalanne C."/>
            <person name="Gautier V."/>
            <person name="Ament-Velasquez S.L."/>
            <person name="Kruys A."/>
            <person name="Hutchinson M.I."/>
            <person name="Powell A.J."/>
            <person name="Barry K."/>
            <person name="Miller A.N."/>
            <person name="Grigoriev I.V."/>
            <person name="Debuchy R."/>
            <person name="Gladieux P."/>
            <person name="Thoren M.H."/>
            <person name="Johannesson H."/>
        </authorList>
    </citation>
    <scope>NUCLEOTIDE SEQUENCE</scope>
    <source>
        <strain evidence="4">PSN309</strain>
    </source>
</reference>
<dbReference type="Gene3D" id="1.10.1200.10">
    <property type="entry name" value="ACP-like"/>
    <property type="match status" value="1"/>
</dbReference>
<dbReference type="Pfam" id="PF23562">
    <property type="entry name" value="AMP-binding_C_3"/>
    <property type="match status" value="1"/>
</dbReference>
<comment type="caution">
    <text evidence="4">The sequence shown here is derived from an EMBL/GenBank/DDBJ whole genome shotgun (WGS) entry which is preliminary data.</text>
</comment>
<reference evidence="4" key="1">
    <citation type="journal article" date="2023" name="Mol. Phylogenet. Evol.">
        <title>Genome-scale phylogeny and comparative genomics of the fungal order Sordariales.</title>
        <authorList>
            <person name="Hensen N."/>
            <person name="Bonometti L."/>
            <person name="Westerberg I."/>
            <person name="Brannstrom I.O."/>
            <person name="Guillou S."/>
            <person name="Cros-Aarteil S."/>
            <person name="Calhoun S."/>
            <person name="Haridas S."/>
            <person name="Kuo A."/>
            <person name="Mondo S."/>
            <person name="Pangilinan J."/>
            <person name="Riley R."/>
            <person name="LaButti K."/>
            <person name="Andreopoulos B."/>
            <person name="Lipzen A."/>
            <person name="Chen C."/>
            <person name="Yan M."/>
            <person name="Daum C."/>
            <person name="Ng V."/>
            <person name="Clum A."/>
            <person name="Steindorff A."/>
            <person name="Ohm R.A."/>
            <person name="Martin F."/>
            <person name="Silar P."/>
            <person name="Natvig D.O."/>
            <person name="Lalanne C."/>
            <person name="Gautier V."/>
            <person name="Ament-Velasquez S.L."/>
            <person name="Kruys A."/>
            <person name="Hutchinson M.I."/>
            <person name="Powell A.J."/>
            <person name="Barry K."/>
            <person name="Miller A.N."/>
            <person name="Grigoriev I.V."/>
            <person name="Debuchy R."/>
            <person name="Gladieux P."/>
            <person name="Hiltunen Thoren M."/>
            <person name="Johannesson H."/>
        </authorList>
    </citation>
    <scope>NUCLEOTIDE SEQUENCE</scope>
    <source>
        <strain evidence="4">PSN309</strain>
    </source>
</reference>
<name>A0AAN6WLM9_9PEZI</name>
<dbReference type="AlphaFoldDB" id="A0AAN6WLM9"/>
<dbReference type="SMART" id="SM00823">
    <property type="entry name" value="PKS_PP"/>
    <property type="match status" value="1"/>
</dbReference>
<dbReference type="Pfam" id="PF07993">
    <property type="entry name" value="NAD_binding_4"/>
    <property type="match status" value="1"/>
</dbReference>
<dbReference type="GO" id="GO:0031177">
    <property type="term" value="F:phosphopantetheine binding"/>
    <property type="evidence" value="ECO:0007669"/>
    <property type="project" value="InterPro"/>
</dbReference>
<protein>
    <submittedName>
        <fullName evidence="4">Peptide synthetase</fullName>
    </submittedName>
</protein>
<dbReference type="InterPro" id="IPR036291">
    <property type="entry name" value="NAD(P)-bd_dom_sf"/>
</dbReference>
<accession>A0AAN6WLM9</accession>
<dbReference type="PROSITE" id="PS50075">
    <property type="entry name" value="CARRIER"/>
    <property type="match status" value="1"/>
</dbReference>
<dbReference type="EMBL" id="MU864540">
    <property type="protein sequence ID" value="KAK4183556.1"/>
    <property type="molecule type" value="Genomic_DNA"/>
</dbReference>
<gene>
    <name evidence="4" type="ORF">QBC35DRAFT_526043</name>
</gene>
<keyword evidence="1" id="KW-0596">Phosphopantetheine</keyword>
<dbReference type="InterPro" id="IPR051414">
    <property type="entry name" value="Adenylate-forming_Reductase"/>
</dbReference>
<dbReference type="SUPFAM" id="SSF56801">
    <property type="entry name" value="Acetyl-CoA synthetase-like"/>
    <property type="match status" value="1"/>
</dbReference>
<dbReference type="SUPFAM" id="SSF51735">
    <property type="entry name" value="NAD(P)-binding Rossmann-fold domains"/>
    <property type="match status" value="1"/>
</dbReference>
<dbReference type="InterPro" id="IPR020806">
    <property type="entry name" value="PKS_PP-bd"/>
</dbReference>
<dbReference type="Gene3D" id="3.40.50.12780">
    <property type="entry name" value="N-terminal domain of ligase-like"/>
    <property type="match status" value="1"/>
</dbReference>
<dbReference type="InterPro" id="IPR036736">
    <property type="entry name" value="ACP-like_sf"/>
</dbReference>
<dbReference type="Proteomes" id="UP001302126">
    <property type="component" value="Unassembled WGS sequence"/>
</dbReference>
<keyword evidence="5" id="KW-1185">Reference proteome</keyword>
<dbReference type="InterPro" id="IPR009081">
    <property type="entry name" value="PP-bd_ACP"/>
</dbReference>
<dbReference type="PANTHER" id="PTHR43439">
    <property type="entry name" value="PHENYLACETATE-COENZYME A LIGASE"/>
    <property type="match status" value="1"/>
</dbReference>
<dbReference type="PANTHER" id="PTHR43439:SF2">
    <property type="entry name" value="ENZYME, PUTATIVE (JCVI)-RELATED"/>
    <property type="match status" value="1"/>
</dbReference>
<dbReference type="Pfam" id="PF00550">
    <property type="entry name" value="PP-binding"/>
    <property type="match status" value="1"/>
</dbReference>
<dbReference type="Pfam" id="PF00501">
    <property type="entry name" value="AMP-binding"/>
    <property type="match status" value="1"/>
</dbReference>
<sequence>MLSPSALVDHLAATKPNDTWVKIPITSAQDVTHWDNITWAQLSNAVNAMAHFITKSFGPARKDEPIAYTGINDIRYPIVILAAIKADYKAVLTSPRNSTEGNLALLKATACTKFVFTKEFRASLIDISSKSPSQLHIAQVPDLDDILTPSSPVFTSVSDLSMENRDTVMILHTSGTTGLPKPVYIKAGVFNTTLTINDMPAPPGRESIHNKLFGTRLALAVTPFFHIFGINMLLRSIHFQKPLVLLPPSKPPTAELVVEAITKTKPSALICPPSVIEDLCKLPSALPALESLEFVFFGGAPLSHAAGTKIIPHTRLYNGIGSTEAFFYPAMVPQDPNDWEYFEWTPGGGLTMELSEEEPDLAELVVKRTKGEEWQFAFHNFPELNEWRTHDLFERHHTKPNLWRFLGRLDDVIVLSNGEKANPVAFEKHIEGSPLVKGALVVGVGHFQTGLLVEPLKQPDDPGRFVDEIWPVVEEANKQYPAYARVWRSMVMLSHPNKPFNRTAKGSVMRRATYQLYDHEIEELYAKQQQSTGAIDIPCPNRNTLDLVRSAISSVVGNKTTLKDDTNIFSLGADSLQALQVSRILASSGLACSAKKVYDNPTIITLSQALSSPSTDQTSKEPTPISREEKMSKTIYRHTHFASLPTPVSIGHDRHNLSILLIGSTGSLGSYLLQSLLAQSSPSPKIYCLNRSPNAPTRQKEIFTSRGLPNFDMSPITFLNGETSLPNFGLDPSTFSDLQTKVDVMILNAWPVNFNAPLESFESVISGTKRCVDFSTTSPRHPHIVFISSIASVLNYPAVRHDPEIDDSNVVAIPEIWDPDNSLPARQGYGESKHVAAVILDKAFHGGYLEKAPAVLRVGQLAGAVEGSGVWKKQEWLPSLIKTSVSLGKIPSSLPGAPVDWVPVDVAARAVIDIAVRRFSSPAISSPVERESKDDATECFNLVNPHSASWENLVHAVQRYYSQQGQEITTVEFDGWLSTLQKISAAGATDEDIERMPALKLMDFFEGLAPPPTDTDKQLKVVFGTDRVLEASPAMRGLGAIDGKMMNKWLKEWNF</sequence>
<dbReference type="InterPro" id="IPR013120">
    <property type="entry name" value="FAR_NAD-bd"/>
</dbReference>
<dbReference type="InterPro" id="IPR042099">
    <property type="entry name" value="ANL_N_sf"/>
</dbReference>
<dbReference type="InterPro" id="IPR020845">
    <property type="entry name" value="AMP-binding_CS"/>
</dbReference>
<dbReference type="Gene3D" id="3.40.50.720">
    <property type="entry name" value="NAD(P)-binding Rossmann-like Domain"/>
    <property type="match status" value="1"/>
</dbReference>
<feature type="domain" description="Carrier" evidence="3">
    <location>
        <begin position="539"/>
        <end position="614"/>
    </location>
</feature>
<dbReference type="PROSITE" id="PS00012">
    <property type="entry name" value="PHOSPHOPANTETHEINE"/>
    <property type="match status" value="1"/>
</dbReference>